<dbReference type="EMBL" id="CP081303">
    <property type="protein sequence ID" value="QZE13380.1"/>
    <property type="molecule type" value="Genomic_DNA"/>
</dbReference>
<sequence length="293" mass="33551">MLIDLASIYAGYIFLFMKNVLFIIVSILISFNALSQIKGIVVDLHTNAPINITAVSVQGKAIGTYTNRLGFFNLTNVEATDSIIFKHLVYGKKVISCTNVKDTIRLKPRIINLNEISIHSFKYYENKTKIKYKNPCASFSGFSGLEVSRLINTNTDDEFIKKIKVFVRKPQLIDSTYVRFHLYLNNKGKPGKEILLSNGLFLFNKSNNHLSIDIESDNIVMPMKGIFVGIEWINHVINNNLQLTPRLLLSTNKRLNQNTYYRFWDEPWKGLNSLLQLERVNAIIQLTTVGRKK</sequence>
<gene>
    <name evidence="1" type="ORF">K4L44_12385</name>
</gene>
<evidence type="ECO:0000313" key="2">
    <source>
        <dbReference type="Proteomes" id="UP000826212"/>
    </source>
</evidence>
<protein>
    <submittedName>
        <fullName evidence="1">Carboxypeptidase-like regulatory domain-containing protein</fullName>
    </submittedName>
</protein>
<proteinExistence type="predicted"/>
<dbReference type="Proteomes" id="UP000826212">
    <property type="component" value="Chromosome"/>
</dbReference>
<evidence type="ECO:0000313" key="1">
    <source>
        <dbReference type="EMBL" id="QZE13380.1"/>
    </source>
</evidence>
<reference evidence="1" key="1">
    <citation type="submission" date="2021-08" db="EMBL/GenBank/DDBJ databases">
        <title>Novel anaerobic bacterium isolated from sea squirt in East Sea, Republic of Korea.</title>
        <authorList>
            <person name="Nguyen T.H."/>
            <person name="Li Z."/>
            <person name="Lee Y.-J."/>
            <person name="Ko J."/>
            <person name="Kim S.-G."/>
        </authorList>
    </citation>
    <scope>NUCLEOTIDE SEQUENCE</scope>
    <source>
        <strain evidence="1">KCTC 25031</strain>
    </source>
</reference>
<organism evidence="1 2">
    <name type="scientific">Halosquirtibacter laminarini</name>
    <dbReference type="NCBI Taxonomy" id="3374600"/>
    <lineage>
        <taxon>Bacteria</taxon>
        <taxon>Pseudomonadati</taxon>
        <taxon>Bacteroidota</taxon>
        <taxon>Bacteroidia</taxon>
        <taxon>Marinilabiliales</taxon>
        <taxon>Prolixibacteraceae</taxon>
        <taxon>Halosquirtibacter</taxon>
    </lineage>
</organism>
<accession>A0AC61NGM3</accession>
<keyword evidence="2" id="KW-1185">Reference proteome</keyword>
<name>A0AC61NGM3_9BACT</name>